<reference evidence="2" key="1">
    <citation type="submission" date="2008-12" db="EMBL/GenBank/DDBJ databases">
        <title>Annotation of Streptomyces ghanaensis ATCC 14672.</title>
        <authorList>
            <consortium name="The Broad Institute Genome Sequencing Platform"/>
            <consortium name="Broad Institute Microbial Sequencing Center"/>
            <person name="Fischbach M."/>
            <person name="Ward D."/>
            <person name="Young S."/>
            <person name="Kodira C.D."/>
            <person name="Zeng Q."/>
            <person name="Koehrsen M."/>
            <person name="Godfrey P."/>
            <person name="Alvarado L."/>
            <person name="Berlin A.M."/>
            <person name="Borenstein D."/>
            <person name="Chen Z."/>
            <person name="Engels R."/>
            <person name="Freedman E."/>
            <person name="Gellesch M."/>
            <person name="Goldberg J."/>
            <person name="Griggs A."/>
            <person name="Gujja S."/>
            <person name="Heiman D.I."/>
            <person name="Hepburn T.A."/>
            <person name="Howarth C."/>
            <person name="Jen D."/>
            <person name="Larson L."/>
            <person name="Lewis B."/>
            <person name="Mehta T."/>
            <person name="Park D."/>
            <person name="Pearson M."/>
            <person name="Roberts A."/>
            <person name="Saif S."/>
            <person name="Shea T.D."/>
            <person name="Shenoy N."/>
            <person name="Sisk P."/>
            <person name="Stolte C."/>
            <person name="Sykes S.N."/>
            <person name="Walk T."/>
            <person name="White J."/>
            <person name="Yandava C."/>
            <person name="Straight P."/>
            <person name="Clardy J."/>
            <person name="Hung D."/>
            <person name="Kolter R."/>
            <person name="Mekalanos J."/>
            <person name="Walker S."/>
            <person name="Walsh C.T."/>
            <person name="Wieland B.L.C."/>
            <person name="Ilzarbe M."/>
            <person name="Galagan J."/>
            <person name="Nusbaum C."/>
            <person name="Birren B."/>
        </authorList>
    </citation>
    <scope>NUCLEOTIDE SEQUENCE [LARGE SCALE GENOMIC DNA]</scope>
    <source>
        <strain evidence="2">ATCC 14672 / DSM 40746 / JCM 4963 / KCTC 9882 / NRRL B-12104 / FH 1290</strain>
    </source>
</reference>
<dbReference type="eggNOG" id="COG3335">
    <property type="taxonomic scope" value="Bacteria"/>
</dbReference>
<dbReference type="EMBL" id="DS999641">
    <property type="protein sequence ID" value="EFE71773.2"/>
    <property type="molecule type" value="Genomic_DNA"/>
</dbReference>
<gene>
    <name evidence="1" type="ORF">SSFG_07009</name>
</gene>
<dbReference type="Proteomes" id="UP000003824">
    <property type="component" value="Unassembled WGS sequence"/>
</dbReference>
<organism evidence="1 2">
    <name type="scientific">Streptomyces viridosporus (strain ATCC 14672 / DSM 40746 / JCM 4963 / KCTC 9882 / NRRL B-12104 / FH 1290)</name>
    <name type="common">Streptomyces ghanaensis</name>
    <dbReference type="NCBI Taxonomy" id="566461"/>
    <lineage>
        <taxon>Bacteria</taxon>
        <taxon>Bacillati</taxon>
        <taxon>Actinomycetota</taxon>
        <taxon>Actinomycetes</taxon>
        <taxon>Kitasatosporales</taxon>
        <taxon>Streptomycetaceae</taxon>
        <taxon>Streptomyces</taxon>
    </lineage>
</organism>
<protein>
    <submittedName>
        <fullName evidence="1">Predicted protein</fullName>
    </submittedName>
</protein>
<name>D6A6U7_STRV1</name>
<dbReference type="AlphaFoldDB" id="D6A6U7"/>
<accession>D6A6U7</accession>
<evidence type="ECO:0000313" key="1">
    <source>
        <dbReference type="EMBL" id="EFE71773.2"/>
    </source>
</evidence>
<proteinExistence type="predicted"/>
<evidence type="ECO:0000313" key="2">
    <source>
        <dbReference type="Proteomes" id="UP000003824"/>
    </source>
</evidence>
<sequence>MEIRFTVVQRKVASPSGFPDLTQVGDRLRAFEDRYNAPAQPFR</sequence>